<evidence type="ECO:0000313" key="3">
    <source>
        <dbReference type="EMBL" id="PHT74329.1"/>
    </source>
</evidence>
<sequence length="105" mass="11423">MPFPAMGGLVALIRLLVSAFFDEFSTEGLSGEFHRDGDRQRHESRRISKKSAGKKIGPVTSFAKQNGKPAAANGNNKFQSLKFGNKSNNKNVSGQKNSKGKQGRK</sequence>
<feature type="chain" id="PRO_5013693312" description="Secreted protein" evidence="2">
    <location>
        <begin position="20"/>
        <end position="105"/>
    </location>
</feature>
<evidence type="ECO:0000256" key="2">
    <source>
        <dbReference type="SAM" id="SignalP"/>
    </source>
</evidence>
<keyword evidence="2" id="KW-0732">Signal</keyword>
<feature type="signal peptide" evidence="2">
    <location>
        <begin position="1"/>
        <end position="19"/>
    </location>
</feature>
<dbReference type="AlphaFoldDB" id="A0A2G2YX69"/>
<evidence type="ECO:0000256" key="1">
    <source>
        <dbReference type="SAM" id="MobiDB-lite"/>
    </source>
</evidence>
<proteinExistence type="predicted"/>
<feature type="compositionally biased region" description="Low complexity" evidence="1">
    <location>
        <begin position="63"/>
        <end position="77"/>
    </location>
</feature>
<dbReference type="Proteomes" id="UP000222542">
    <property type="component" value="Unassembled WGS sequence"/>
</dbReference>
<feature type="region of interest" description="Disordered" evidence="1">
    <location>
        <begin position="29"/>
        <end position="105"/>
    </location>
</feature>
<name>A0A2G2YX69_CAPAN</name>
<accession>A0A2G2YX69</accession>
<feature type="compositionally biased region" description="Basic residues" evidence="1">
    <location>
        <begin position="42"/>
        <end position="53"/>
    </location>
</feature>
<gene>
    <name evidence="3" type="ORF">T459_21606</name>
</gene>
<dbReference type="Gramene" id="PHT74329">
    <property type="protein sequence ID" value="PHT74329"/>
    <property type="gene ID" value="T459_21606"/>
</dbReference>
<comment type="caution">
    <text evidence="3">The sequence shown here is derived from an EMBL/GenBank/DDBJ whole genome shotgun (WGS) entry which is preliminary data.</text>
</comment>
<evidence type="ECO:0000313" key="4">
    <source>
        <dbReference type="Proteomes" id="UP000222542"/>
    </source>
</evidence>
<reference evidence="3 4" key="2">
    <citation type="journal article" date="2017" name="Genome Biol.">
        <title>New reference genome sequences of hot pepper reveal the massive evolution of plant disease-resistance genes by retroduplication.</title>
        <authorList>
            <person name="Kim S."/>
            <person name="Park J."/>
            <person name="Yeom S.I."/>
            <person name="Kim Y.M."/>
            <person name="Seo E."/>
            <person name="Kim K.T."/>
            <person name="Kim M.S."/>
            <person name="Lee J.M."/>
            <person name="Cheong K."/>
            <person name="Shin H.S."/>
            <person name="Kim S.B."/>
            <person name="Han K."/>
            <person name="Lee J."/>
            <person name="Park M."/>
            <person name="Lee H.A."/>
            <person name="Lee H.Y."/>
            <person name="Lee Y."/>
            <person name="Oh S."/>
            <person name="Lee J.H."/>
            <person name="Choi E."/>
            <person name="Choi E."/>
            <person name="Lee S.E."/>
            <person name="Jeon J."/>
            <person name="Kim H."/>
            <person name="Choi G."/>
            <person name="Song H."/>
            <person name="Lee J."/>
            <person name="Lee S.C."/>
            <person name="Kwon J.K."/>
            <person name="Lee H.Y."/>
            <person name="Koo N."/>
            <person name="Hong Y."/>
            <person name="Kim R.W."/>
            <person name="Kang W.H."/>
            <person name="Huh J.H."/>
            <person name="Kang B.C."/>
            <person name="Yang T.J."/>
            <person name="Lee Y.H."/>
            <person name="Bennetzen J.L."/>
            <person name="Choi D."/>
        </authorList>
    </citation>
    <scope>NUCLEOTIDE SEQUENCE [LARGE SCALE GENOMIC DNA]</scope>
    <source>
        <strain evidence="4">cv. CM334</strain>
    </source>
</reference>
<evidence type="ECO:0008006" key="5">
    <source>
        <dbReference type="Google" id="ProtNLM"/>
    </source>
</evidence>
<feature type="compositionally biased region" description="Polar residues" evidence="1">
    <location>
        <begin position="85"/>
        <end position="97"/>
    </location>
</feature>
<reference evidence="3 4" key="1">
    <citation type="journal article" date="2014" name="Nat. Genet.">
        <title>Genome sequence of the hot pepper provides insights into the evolution of pungency in Capsicum species.</title>
        <authorList>
            <person name="Kim S."/>
            <person name="Park M."/>
            <person name="Yeom S.I."/>
            <person name="Kim Y.M."/>
            <person name="Lee J.M."/>
            <person name="Lee H.A."/>
            <person name="Seo E."/>
            <person name="Choi J."/>
            <person name="Cheong K."/>
            <person name="Kim K.T."/>
            <person name="Jung K."/>
            <person name="Lee G.W."/>
            <person name="Oh S.K."/>
            <person name="Bae C."/>
            <person name="Kim S.B."/>
            <person name="Lee H.Y."/>
            <person name="Kim S.Y."/>
            <person name="Kim M.S."/>
            <person name="Kang B.C."/>
            <person name="Jo Y.D."/>
            <person name="Yang H.B."/>
            <person name="Jeong H.J."/>
            <person name="Kang W.H."/>
            <person name="Kwon J.K."/>
            <person name="Shin C."/>
            <person name="Lim J.Y."/>
            <person name="Park J.H."/>
            <person name="Huh J.H."/>
            <person name="Kim J.S."/>
            <person name="Kim B.D."/>
            <person name="Cohen O."/>
            <person name="Paran I."/>
            <person name="Suh M.C."/>
            <person name="Lee S.B."/>
            <person name="Kim Y.K."/>
            <person name="Shin Y."/>
            <person name="Noh S.J."/>
            <person name="Park J."/>
            <person name="Seo Y.S."/>
            <person name="Kwon S.Y."/>
            <person name="Kim H.A."/>
            <person name="Park J.M."/>
            <person name="Kim H.J."/>
            <person name="Choi S.B."/>
            <person name="Bosland P.W."/>
            <person name="Reeves G."/>
            <person name="Jo S.H."/>
            <person name="Lee B.W."/>
            <person name="Cho H.T."/>
            <person name="Choi H.S."/>
            <person name="Lee M.S."/>
            <person name="Yu Y."/>
            <person name="Do Choi Y."/>
            <person name="Park B.S."/>
            <person name="van Deynze A."/>
            <person name="Ashrafi H."/>
            <person name="Hill T."/>
            <person name="Kim W.T."/>
            <person name="Pai H.S."/>
            <person name="Ahn H.K."/>
            <person name="Yeam I."/>
            <person name="Giovannoni J.J."/>
            <person name="Rose J.K."/>
            <person name="Sorensen I."/>
            <person name="Lee S.J."/>
            <person name="Kim R.W."/>
            <person name="Choi I.Y."/>
            <person name="Choi B.S."/>
            <person name="Lim J.S."/>
            <person name="Lee Y.H."/>
            <person name="Choi D."/>
        </authorList>
    </citation>
    <scope>NUCLEOTIDE SEQUENCE [LARGE SCALE GENOMIC DNA]</scope>
    <source>
        <strain evidence="4">cv. CM334</strain>
    </source>
</reference>
<feature type="compositionally biased region" description="Basic and acidic residues" evidence="1">
    <location>
        <begin position="32"/>
        <end position="41"/>
    </location>
</feature>
<organism evidence="3 4">
    <name type="scientific">Capsicum annuum</name>
    <name type="common">Capsicum pepper</name>
    <dbReference type="NCBI Taxonomy" id="4072"/>
    <lineage>
        <taxon>Eukaryota</taxon>
        <taxon>Viridiplantae</taxon>
        <taxon>Streptophyta</taxon>
        <taxon>Embryophyta</taxon>
        <taxon>Tracheophyta</taxon>
        <taxon>Spermatophyta</taxon>
        <taxon>Magnoliopsida</taxon>
        <taxon>eudicotyledons</taxon>
        <taxon>Gunneridae</taxon>
        <taxon>Pentapetalae</taxon>
        <taxon>asterids</taxon>
        <taxon>lamiids</taxon>
        <taxon>Solanales</taxon>
        <taxon>Solanaceae</taxon>
        <taxon>Solanoideae</taxon>
        <taxon>Capsiceae</taxon>
        <taxon>Capsicum</taxon>
    </lineage>
</organism>
<protein>
    <recommendedName>
        <fullName evidence="5">Secreted protein</fullName>
    </recommendedName>
</protein>
<dbReference type="EMBL" id="AYRZ02000008">
    <property type="protein sequence ID" value="PHT74329.1"/>
    <property type="molecule type" value="Genomic_DNA"/>
</dbReference>
<keyword evidence="4" id="KW-1185">Reference proteome</keyword>